<keyword evidence="4" id="KW-1185">Reference proteome</keyword>
<name>A0A3M7Q5G8_BRAPC</name>
<proteinExistence type="predicted"/>
<keyword evidence="2" id="KW-0472">Membrane</keyword>
<evidence type="ECO:0000313" key="3">
    <source>
        <dbReference type="EMBL" id="RNA06185.1"/>
    </source>
</evidence>
<feature type="transmembrane region" description="Helical" evidence="2">
    <location>
        <begin position="52"/>
        <end position="72"/>
    </location>
</feature>
<gene>
    <name evidence="3" type="ORF">BpHYR1_021420</name>
</gene>
<dbReference type="EMBL" id="REGN01007461">
    <property type="protein sequence ID" value="RNA06185.1"/>
    <property type="molecule type" value="Genomic_DNA"/>
</dbReference>
<dbReference type="Proteomes" id="UP000276133">
    <property type="component" value="Unassembled WGS sequence"/>
</dbReference>
<protein>
    <submittedName>
        <fullName evidence="3">Uncharacterized protein</fullName>
    </submittedName>
</protein>
<accession>A0A3M7Q5G8</accession>
<evidence type="ECO:0000256" key="2">
    <source>
        <dbReference type="SAM" id="Phobius"/>
    </source>
</evidence>
<keyword evidence="2" id="KW-1133">Transmembrane helix</keyword>
<sequence length="234" mass="26095">MIQKLDQEKKLIICAAAASLPPSDPDNDPSDPSDPNDPNDDPKNDSENIKKILIALLASALLTSTGVSIVVYSNSSVLLPTIFIESGINGIKHCASTIQKNEKFEWKEWSYKIASAAFETLVIGAANKFRQTVAFKIKGQVSKDIINALCNIYHIIEPFSNVIICIIKQNDIEEIAFEALKSIDEEYSSIIFSVLTVFETKIVNKKAINLDSPFGPYKKIEKVMKNIRFKIYHD</sequence>
<evidence type="ECO:0000256" key="1">
    <source>
        <dbReference type="SAM" id="MobiDB-lite"/>
    </source>
</evidence>
<organism evidence="3 4">
    <name type="scientific">Brachionus plicatilis</name>
    <name type="common">Marine rotifer</name>
    <name type="synonym">Brachionus muelleri</name>
    <dbReference type="NCBI Taxonomy" id="10195"/>
    <lineage>
        <taxon>Eukaryota</taxon>
        <taxon>Metazoa</taxon>
        <taxon>Spiralia</taxon>
        <taxon>Gnathifera</taxon>
        <taxon>Rotifera</taxon>
        <taxon>Eurotatoria</taxon>
        <taxon>Monogononta</taxon>
        <taxon>Pseudotrocha</taxon>
        <taxon>Ploima</taxon>
        <taxon>Brachionidae</taxon>
        <taxon>Brachionus</taxon>
    </lineage>
</organism>
<dbReference type="AlphaFoldDB" id="A0A3M7Q5G8"/>
<comment type="caution">
    <text evidence="3">The sequence shown here is derived from an EMBL/GenBank/DDBJ whole genome shotgun (WGS) entry which is preliminary data.</text>
</comment>
<reference evidence="3 4" key="1">
    <citation type="journal article" date="2018" name="Sci. Rep.">
        <title>Genomic signatures of local adaptation to the degree of environmental predictability in rotifers.</title>
        <authorList>
            <person name="Franch-Gras L."/>
            <person name="Hahn C."/>
            <person name="Garcia-Roger E.M."/>
            <person name="Carmona M.J."/>
            <person name="Serra M."/>
            <person name="Gomez A."/>
        </authorList>
    </citation>
    <scope>NUCLEOTIDE SEQUENCE [LARGE SCALE GENOMIC DNA]</scope>
    <source>
        <strain evidence="3">HYR1</strain>
    </source>
</reference>
<feature type="region of interest" description="Disordered" evidence="1">
    <location>
        <begin position="18"/>
        <end position="45"/>
    </location>
</feature>
<keyword evidence="2" id="KW-0812">Transmembrane</keyword>
<evidence type="ECO:0000313" key="4">
    <source>
        <dbReference type="Proteomes" id="UP000276133"/>
    </source>
</evidence>